<sequence>MAVRGAFRAINPAIQNDLGFVHGDDARVRDGRRRAPLDVAKPWENASGLLSPQTLVAPCP</sequence>
<comment type="caution">
    <text evidence="1">The sequence shown here is derived from an EMBL/GenBank/DDBJ whole genome shotgun (WGS) entry which is preliminary data.</text>
</comment>
<dbReference type="AlphaFoldDB" id="A0A0U4YM82"/>
<gene>
    <name evidence="1" type="ORF">XAC3562_450219</name>
</gene>
<name>A0A0U4YM82_XANCI</name>
<evidence type="ECO:0000313" key="2">
    <source>
        <dbReference type="Proteomes" id="UP000052230"/>
    </source>
</evidence>
<accession>A0A0U4YM82</accession>
<dbReference type="Proteomes" id="UP000052230">
    <property type="component" value="Unassembled WGS sequence"/>
</dbReference>
<reference evidence="1 2" key="1">
    <citation type="submission" date="2014-09" db="EMBL/GenBank/DDBJ databases">
        <authorList>
            <person name="Regsiter A."/>
        </authorList>
    </citation>
    <scope>NUCLEOTIDE SEQUENCE [LARGE SCALE GENOMIC DNA]</scope>
</reference>
<dbReference type="EMBL" id="CCXZ01000139">
    <property type="protein sequence ID" value="CEG16796.1"/>
    <property type="molecule type" value="Genomic_DNA"/>
</dbReference>
<proteinExistence type="predicted"/>
<keyword evidence="2" id="KW-1185">Reference proteome</keyword>
<protein>
    <submittedName>
        <fullName evidence="1">Uncharacterized protein</fullName>
    </submittedName>
</protein>
<organism evidence="1 2">
    <name type="scientific">Xanthomonas citri pv. citri</name>
    <dbReference type="NCBI Taxonomy" id="611301"/>
    <lineage>
        <taxon>Bacteria</taxon>
        <taxon>Pseudomonadati</taxon>
        <taxon>Pseudomonadota</taxon>
        <taxon>Gammaproteobacteria</taxon>
        <taxon>Lysobacterales</taxon>
        <taxon>Lysobacteraceae</taxon>
        <taxon>Xanthomonas</taxon>
    </lineage>
</organism>
<evidence type="ECO:0000313" key="1">
    <source>
        <dbReference type="EMBL" id="CEG16796.1"/>
    </source>
</evidence>